<dbReference type="RefSeq" id="WP_390328100.1">
    <property type="nucleotide sequence ID" value="NZ_JBHRTP010000002.1"/>
</dbReference>
<dbReference type="Gene3D" id="3.90.1710.10">
    <property type="entry name" value="Enterococcus faecalis V583 domain"/>
    <property type="match status" value="1"/>
</dbReference>
<dbReference type="Pfam" id="PF06545">
    <property type="entry name" value="AllG"/>
    <property type="match status" value="1"/>
</dbReference>
<comment type="caution">
    <text evidence="1">The sequence shown here is derived from an EMBL/GenBank/DDBJ whole genome shotgun (WGS) entry which is preliminary data.</text>
</comment>
<dbReference type="Gene3D" id="1.10.10.660">
    <property type="entry name" value="conserved protein of unknown function from Enterococcus faecalis V583"/>
    <property type="match status" value="1"/>
</dbReference>
<dbReference type="InterPro" id="IPR009499">
    <property type="entry name" value="AllG-like"/>
</dbReference>
<protein>
    <submittedName>
        <fullName evidence="1">DUF1116 domain-containing protein</fullName>
    </submittedName>
</protein>
<organism evidence="1 2">
    <name type="scientific">Undibacterium arcticum</name>
    <dbReference type="NCBI Taxonomy" id="1762892"/>
    <lineage>
        <taxon>Bacteria</taxon>
        <taxon>Pseudomonadati</taxon>
        <taxon>Pseudomonadota</taxon>
        <taxon>Betaproteobacteria</taxon>
        <taxon>Burkholderiales</taxon>
        <taxon>Oxalobacteraceae</taxon>
        <taxon>Undibacterium</taxon>
    </lineage>
</organism>
<keyword evidence="2" id="KW-1185">Reference proteome</keyword>
<accession>A0ABV7EWX7</accession>
<evidence type="ECO:0000313" key="1">
    <source>
        <dbReference type="EMBL" id="MFC3106451.1"/>
    </source>
</evidence>
<gene>
    <name evidence="1" type="ORF">ACFOFO_00490</name>
</gene>
<reference evidence="2" key="1">
    <citation type="journal article" date="2019" name="Int. J. Syst. Evol. Microbiol.">
        <title>The Global Catalogue of Microorganisms (GCM) 10K type strain sequencing project: providing services to taxonomists for standard genome sequencing and annotation.</title>
        <authorList>
            <consortium name="The Broad Institute Genomics Platform"/>
            <consortium name="The Broad Institute Genome Sequencing Center for Infectious Disease"/>
            <person name="Wu L."/>
            <person name="Ma J."/>
        </authorList>
    </citation>
    <scope>NUCLEOTIDE SEQUENCE [LARGE SCALE GENOMIC DNA]</scope>
    <source>
        <strain evidence="2">KCTC 42986</strain>
    </source>
</reference>
<sequence>MQNASPDADAIGRMLAVRPMLCGVARASDVLPLAGRTLLHAGPPIAAASTLPRPQRNSAVMAILYEGWASSVEMANHLLDSGAVCLKPAQDCRAAIPLADILSPSMAVLVVHDAQAPWRCGYSTINGGDGPVMRVGLCSDAVLERLRWINTVLAPQLAPLLDGAEIDLIALADRALQQGDDCHGRTIAGSALLLERLRQSAAADNMSAEVVAFLDRAPAFFLNVWMAAVKCVLRAAEGVAGSGVVTAIGGNGHSFGIQIAAAPGCWFVTPATPPLVPGAGPLLQERALGAIGDSAIIDAFGGGAMAASHAPTTRARLDAVCGEHALQFPTALLQTSHPAFVHIGGLCTGLTVRRTQAMSQTPVISLGVLDRQGEQGRLDGGFYFAPRAPFEQAWHTLEDSNEPT</sequence>
<name>A0ABV7EWX7_9BURK</name>
<dbReference type="InterPro" id="IPR024033">
    <property type="entry name" value="OXTCase_su_AllG_h-dom"/>
</dbReference>
<dbReference type="Gene3D" id="3.90.1700.10">
    <property type="entry name" value="v583 domain like"/>
    <property type="match status" value="1"/>
</dbReference>
<proteinExistence type="predicted"/>
<dbReference type="Proteomes" id="UP001595530">
    <property type="component" value="Unassembled WGS sequence"/>
</dbReference>
<dbReference type="EMBL" id="JBHRTP010000002">
    <property type="protein sequence ID" value="MFC3106451.1"/>
    <property type="molecule type" value="Genomic_DNA"/>
</dbReference>
<evidence type="ECO:0000313" key="2">
    <source>
        <dbReference type="Proteomes" id="UP001595530"/>
    </source>
</evidence>